<comment type="caution">
    <text evidence="1">The sequence shown here is derived from an EMBL/GenBank/DDBJ whole genome shotgun (WGS) entry which is preliminary data.</text>
</comment>
<dbReference type="RefSeq" id="WP_157482241.1">
    <property type="nucleotide sequence ID" value="NZ_WOWP01000017.1"/>
</dbReference>
<dbReference type="EMBL" id="WOWP01000017">
    <property type="protein sequence ID" value="MUV03310.1"/>
    <property type="molecule type" value="Genomic_DNA"/>
</dbReference>
<protein>
    <submittedName>
        <fullName evidence="1">Uncharacterized protein</fullName>
    </submittedName>
</protein>
<evidence type="ECO:0000313" key="1">
    <source>
        <dbReference type="EMBL" id="MUV03310.1"/>
    </source>
</evidence>
<name>A0A6N8HBR5_9FLAO</name>
<keyword evidence="2" id="KW-1185">Reference proteome</keyword>
<sequence length="54" mass="6544">METDLYSYLNTASHIEWDLFYEKVKELHKEKFQDEVIKPKYFVCKVAIITSHHP</sequence>
<dbReference type="Proteomes" id="UP000433945">
    <property type="component" value="Unassembled WGS sequence"/>
</dbReference>
<accession>A0A6N8HBR5</accession>
<dbReference type="AlphaFoldDB" id="A0A6N8HBR5"/>
<gene>
    <name evidence="1" type="ORF">GN157_06265</name>
</gene>
<reference evidence="1 2" key="1">
    <citation type="submission" date="2019-12" db="EMBL/GenBank/DDBJ databases">
        <authorList>
            <person name="Sun J.-Q."/>
        </authorList>
    </citation>
    <scope>NUCLEOTIDE SEQUENCE [LARGE SCALE GENOMIC DNA]</scope>
    <source>
        <strain evidence="1 2">JCM 17928</strain>
    </source>
</reference>
<organism evidence="1 2">
    <name type="scientific">Flavobacterium rakeshii</name>
    <dbReference type="NCBI Taxonomy" id="1038845"/>
    <lineage>
        <taxon>Bacteria</taxon>
        <taxon>Pseudomonadati</taxon>
        <taxon>Bacteroidota</taxon>
        <taxon>Flavobacteriia</taxon>
        <taxon>Flavobacteriales</taxon>
        <taxon>Flavobacteriaceae</taxon>
        <taxon>Flavobacterium</taxon>
    </lineage>
</organism>
<evidence type="ECO:0000313" key="2">
    <source>
        <dbReference type="Proteomes" id="UP000433945"/>
    </source>
</evidence>
<proteinExistence type="predicted"/>